<dbReference type="RefSeq" id="WP_079472575.1">
    <property type="nucleotide sequence ID" value="NZ_FUZZ01000005.1"/>
</dbReference>
<dbReference type="AlphaFoldDB" id="A0A1T5P9I0"/>
<sequence>MSSISNKAIVLAALRRLIGERNTSVIDTYLHDSYIQHSPMVKDGKAGLLEALEQLKQQPAPAEAKSPVVRTIEDGDYVMLHMAVAFMGKSVAIVDLYRLEEGKLAEHWDATQEQPENASITEGATEITDLHLTAGNKAIVEQYFRKPDVALLSPDYRSHNVNTPGLATRRVHRIIGEGNFVMVQSSAADVVCYDIYRLQEGLLAEHWQVAQAIPERMPHNNGMI</sequence>
<gene>
    <name evidence="1" type="ORF">SAMN05660461_5297</name>
</gene>
<proteinExistence type="predicted"/>
<accession>A0A1T5P9I0</accession>
<dbReference type="InterPro" id="IPR009959">
    <property type="entry name" value="Cyclase_SnoaL-like"/>
</dbReference>
<protein>
    <submittedName>
        <fullName evidence="1">Predicted SnoaL-like aldol condensation-catalyzing enzyme</fullName>
    </submittedName>
</protein>
<dbReference type="STRING" id="393003.SAMN05660461_5297"/>
<evidence type="ECO:0000313" key="2">
    <source>
        <dbReference type="Proteomes" id="UP000190166"/>
    </source>
</evidence>
<dbReference type="SUPFAM" id="SSF54427">
    <property type="entry name" value="NTF2-like"/>
    <property type="match status" value="2"/>
</dbReference>
<dbReference type="GO" id="GO:0030638">
    <property type="term" value="P:polyketide metabolic process"/>
    <property type="evidence" value="ECO:0007669"/>
    <property type="project" value="InterPro"/>
</dbReference>
<organism evidence="1 2">
    <name type="scientific">Chitinophaga ginsengisegetis</name>
    <dbReference type="NCBI Taxonomy" id="393003"/>
    <lineage>
        <taxon>Bacteria</taxon>
        <taxon>Pseudomonadati</taxon>
        <taxon>Bacteroidota</taxon>
        <taxon>Chitinophagia</taxon>
        <taxon>Chitinophagales</taxon>
        <taxon>Chitinophagaceae</taxon>
        <taxon>Chitinophaga</taxon>
    </lineage>
</organism>
<name>A0A1T5P9I0_9BACT</name>
<dbReference type="Proteomes" id="UP000190166">
    <property type="component" value="Unassembled WGS sequence"/>
</dbReference>
<reference evidence="1 2" key="1">
    <citation type="submission" date="2017-02" db="EMBL/GenBank/DDBJ databases">
        <authorList>
            <person name="Peterson S.W."/>
        </authorList>
    </citation>
    <scope>NUCLEOTIDE SEQUENCE [LARGE SCALE GENOMIC DNA]</scope>
    <source>
        <strain evidence="1 2">DSM 18108</strain>
    </source>
</reference>
<dbReference type="Pfam" id="PF07366">
    <property type="entry name" value="SnoaL"/>
    <property type="match status" value="1"/>
</dbReference>
<dbReference type="Gene3D" id="3.10.450.50">
    <property type="match status" value="2"/>
</dbReference>
<dbReference type="EMBL" id="FUZZ01000005">
    <property type="protein sequence ID" value="SKD09410.1"/>
    <property type="molecule type" value="Genomic_DNA"/>
</dbReference>
<evidence type="ECO:0000313" key="1">
    <source>
        <dbReference type="EMBL" id="SKD09410.1"/>
    </source>
</evidence>
<keyword evidence="2" id="KW-1185">Reference proteome</keyword>
<dbReference type="InterPro" id="IPR032710">
    <property type="entry name" value="NTF2-like_dom_sf"/>
</dbReference>